<reference evidence="1 6" key="3">
    <citation type="submission" date="2022-07" db="EMBL/GenBank/DDBJ databases">
        <title>The wastewater resistome of Residential Aged Care Facilities indicates a role of antimicrobial stewardship in reducing resistance.</title>
        <authorList>
            <person name="Sapula S."/>
            <person name="Hart B.J."/>
            <person name="Henrietta V."/>
            <person name="Amsalu A."/>
            <person name="Jon W."/>
            <person name="Siderius N."/>
            <person name="Nguyen L."/>
            <person name="Turnidge J."/>
            <person name="Gerber C."/>
        </authorList>
    </citation>
    <scope>NUCLEOTIDE SEQUENCE [LARGE SCALE GENOMIC DNA]</scope>
    <source>
        <strain evidence="1 6">ECA685</strain>
    </source>
</reference>
<reference evidence="3 4" key="1">
    <citation type="submission" date="2018-07" db="EMBL/GenBank/DDBJ databases">
        <title>Whole Genome Sequence Analysis of Avian Pathogenic E. coli - An Australian Perspective.</title>
        <authorList>
            <person name="Cummins M.L."/>
            <person name="Reid C.J."/>
            <person name="Roy Chowdhury P."/>
            <person name="Bushell R."/>
            <person name="Esbert N."/>
            <person name="Tivendale K.A."/>
            <person name="Noormohammadi A.H."/>
            <person name="Islam S."/>
            <person name="Marenda M.S."/>
            <person name="Browning G.F."/>
            <person name="Markham P.F."/>
            <person name="Djordjevic S.P."/>
        </authorList>
    </citation>
    <scope>NUCLEOTIDE SEQUENCE [LARGE SCALE GENOMIC DNA]</scope>
    <source>
        <strain evidence="3 4">AVC211</strain>
    </source>
</reference>
<evidence type="ECO:0000313" key="3">
    <source>
        <dbReference type="EMBL" id="RDA39744.1"/>
    </source>
</evidence>
<dbReference type="AlphaFoldDB" id="A0A2H9ELR6"/>
<dbReference type="Pfam" id="PF22283">
    <property type="entry name" value="DUF6960"/>
    <property type="match status" value="1"/>
</dbReference>
<evidence type="ECO:0000313" key="2">
    <source>
        <dbReference type="EMBL" id="MWR39054.1"/>
    </source>
</evidence>
<dbReference type="Proteomes" id="UP001247581">
    <property type="component" value="Unassembled WGS sequence"/>
</dbReference>
<dbReference type="InterPro" id="IPR053804">
    <property type="entry name" value="DUF6960"/>
</dbReference>
<dbReference type="EMBL" id="JANIDP010000040">
    <property type="protein sequence ID" value="MDR6047053.1"/>
    <property type="molecule type" value="Genomic_DNA"/>
</dbReference>
<dbReference type="Proteomes" id="UP000460875">
    <property type="component" value="Unassembled WGS sequence"/>
</dbReference>
<dbReference type="RefSeq" id="WP_000402513.1">
    <property type="nucleotide sequence ID" value="NZ_AP027886.1"/>
</dbReference>
<dbReference type="Proteomes" id="UP000253687">
    <property type="component" value="Unassembled WGS sequence"/>
</dbReference>
<reference evidence="2 5" key="2">
    <citation type="submission" date="2019-12" db="EMBL/GenBank/DDBJ databases">
        <title>Enteriobacteria Tanzani isolates_8377-8380.</title>
        <authorList>
            <person name="Subbiah M."/>
            <person name="Call D."/>
        </authorList>
    </citation>
    <scope>NUCLEOTIDE SEQUENCE [LARGE SCALE GENOMIC DNA]</scope>
    <source>
        <strain evidence="2 5">8379wE2</strain>
    </source>
</reference>
<name>A0A2H9ELR6_ECOLX</name>
<evidence type="ECO:0000313" key="5">
    <source>
        <dbReference type="Proteomes" id="UP000460875"/>
    </source>
</evidence>
<evidence type="ECO:0000313" key="1">
    <source>
        <dbReference type="EMBL" id="MDR6047053.1"/>
    </source>
</evidence>
<protein>
    <submittedName>
        <fullName evidence="2">Uncharacterized protein</fullName>
    </submittedName>
</protein>
<sequence length="129" mass="15255">MEIIERYGICNWYPEHGSHLVSPDHFLEFINLKPAGKIFKCISIDDKWCSVIYGEKTFKIDPVIYHIVPDLKFYIGQSVWVKTKNSVGTIIDVFWHFKNEMPVYFINFEGKRSSRRYSESELSHPHNIL</sequence>
<evidence type="ECO:0000313" key="4">
    <source>
        <dbReference type="Proteomes" id="UP000253687"/>
    </source>
</evidence>
<comment type="caution">
    <text evidence="2">The sequence shown here is derived from an EMBL/GenBank/DDBJ whole genome shotgun (WGS) entry which is preliminary data.</text>
</comment>
<proteinExistence type="predicted"/>
<organism evidence="2 5">
    <name type="scientific">Escherichia coli</name>
    <dbReference type="NCBI Taxonomy" id="562"/>
    <lineage>
        <taxon>Bacteria</taxon>
        <taxon>Pseudomonadati</taxon>
        <taxon>Pseudomonadota</taxon>
        <taxon>Gammaproteobacteria</taxon>
        <taxon>Enterobacterales</taxon>
        <taxon>Enterobacteriaceae</taxon>
        <taxon>Escherichia</taxon>
    </lineage>
</organism>
<gene>
    <name evidence="3" type="ORF">DTL43_10665</name>
    <name evidence="2" type="ORF">GP975_13475</name>
    <name evidence="1" type="ORF">NQD80_14720</name>
</gene>
<accession>A0A2H9ELR6</accession>
<evidence type="ECO:0000313" key="6">
    <source>
        <dbReference type="Proteomes" id="UP001247581"/>
    </source>
</evidence>
<dbReference type="EMBL" id="QOGZ01000009">
    <property type="protein sequence ID" value="RDA39744.1"/>
    <property type="molecule type" value="Genomic_DNA"/>
</dbReference>
<dbReference type="EMBL" id="WTQT01000271">
    <property type="protein sequence ID" value="MWR39054.1"/>
    <property type="molecule type" value="Genomic_DNA"/>
</dbReference>